<dbReference type="InterPro" id="IPR036388">
    <property type="entry name" value="WH-like_DNA-bd_sf"/>
</dbReference>
<dbReference type="Pfam" id="PF04542">
    <property type="entry name" value="Sigma70_r2"/>
    <property type="match status" value="1"/>
</dbReference>
<sequence length="167" mass="19010">MSCKDAMVQNDALQPDDLVAMIPALRAFARSFYRDKENAEDLVQETLLKALANRQRYIPFSPLKSWLFTIMRNTFCTNYRMQQREIPGRGEYFIATVDASQEVVMETKDVEIALQSLPAKYRNVLSLVVLEGKSYELTAQLCGCSIGTVKSRLHRARRKLSILIEGA</sequence>
<evidence type="ECO:0000256" key="4">
    <source>
        <dbReference type="ARBA" id="ARBA00023125"/>
    </source>
</evidence>
<proteinExistence type="inferred from homology"/>
<feature type="domain" description="RNA polymerase sigma-70 region 2" evidence="7">
    <location>
        <begin position="22"/>
        <end position="84"/>
    </location>
</feature>
<dbReference type="InterPro" id="IPR013324">
    <property type="entry name" value="RNA_pol_sigma_r3/r4-like"/>
</dbReference>
<dbReference type="OrthoDB" id="9803470at2"/>
<dbReference type="Gene3D" id="1.10.1740.10">
    <property type="match status" value="1"/>
</dbReference>
<dbReference type="AlphaFoldDB" id="A0A316J4N3"/>
<dbReference type="InterPro" id="IPR013249">
    <property type="entry name" value="RNA_pol_sigma70_r4_t2"/>
</dbReference>
<evidence type="ECO:0000256" key="1">
    <source>
        <dbReference type="ARBA" id="ARBA00010641"/>
    </source>
</evidence>
<name>A0A316J4N3_9HYPH</name>
<keyword evidence="2 6" id="KW-0805">Transcription regulation</keyword>
<evidence type="ECO:0000256" key="2">
    <source>
        <dbReference type="ARBA" id="ARBA00023015"/>
    </source>
</evidence>
<keyword evidence="4 6" id="KW-0238">DNA-binding</keyword>
<dbReference type="NCBIfam" id="TIGR02937">
    <property type="entry name" value="sigma70-ECF"/>
    <property type="match status" value="1"/>
</dbReference>
<dbReference type="InterPro" id="IPR007627">
    <property type="entry name" value="RNA_pol_sigma70_r2"/>
</dbReference>
<comment type="similarity">
    <text evidence="1 6">Belongs to the sigma-70 factor family. ECF subfamily.</text>
</comment>
<evidence type="ECO:0000259" key="7">
    <source>
        <dbReference type="Pfam" id="PF04542"/>
    </source>
</evidence>
<keyword evidence="3 6" id="KW-0731">Sigma factor</keyword>
<dbReference type="GO" id="GO:0003677">
    <property type="term" value="F:DNA binding"/>
    <property type="evidence" value="ECO:0007669"/>
    <property type="project" value="UniProtKB-KW"/>
</dbReference>
<dbReference type="SUPFAM" id="SSF88946">
    <property type="entry name" value="Sigma2 domain of RNA polymerase sigma factors"/>
    <property type="match status" value="1"/>
</dbReference>
<accession>A0A316J4N3</accession>
<evidence type="ECO:0000256" key="3">
    <source>
        <dbReference type="ARBA" id="ARBA00023082"/>
    </source>
</evidence>
<dbReference type="Pfam" id="PF08281">
    <property type="entry name" value="Sigma70_r4_2"/>
    <property type="match status" value="1"/>
</dbReference>
<comment type="caution">
    <text evidence="9">The sequence shown here is derived from an EMBL/GenBank/DDBJ whole genome shotgun (WGS) entry which is preliminary data.</text>
</comment>
<gene>
    <name evidence="9" type="ORF">DKP76_16405</name>
</gene>
<dbReference type="GO" id="GO:0006352">
    <property type="term" value="P:DNA-templated transcription initiation"/>
    <property type="evidence" value="ECO:0007669"/>
    <property type="project" value="InterPro"/>
</dbReference>
<dbReference type="SUPFAM" id="SSF88659">
    <property type="entry name" value="Sigma3 and sigma4 domains of RNA polymerase sigma factors"/>
    <property type="match status" value="1"/>
</dbReference>
<dbReference type="EMBL" id="QGDB01000008">
    <property type="protein sequence ID" value="PWL16634.1"/>
    <property type="molecule type" value="Genomic_DNA"/>
</dbReference>
<organism evidence="9 10">
    <name type="scientific">Falsochrobactrum shanghaiense</name>
    <dbReference type="NCBI Taxonomy" id="2201899"/>
    <lineage>
        <taxon>Bacteria</taxon>
        <taxon>Pseudomonadati</taxon>
        <taxon>Pseudomonadota</taxon>
        <taxon>Alphaproteobacteria</taxon>
        <taxon>Hyphomicrobiales</taxon>
        <taxon>Brucellaceae</taxon>
        <taxon>Falsochrobactrum</taxon>
    </lineage>
</organism>
<feature type="domain" description="RNA polymerase sigma factor 70 region 4 type 2" evidence="8">
    <location>
        <begin position="113"/>
        <end position="160"/>
    </location>
</feature>
<dbReference type="InterPro" id="IPR014284">
    <property type="entry name" value="RNA_pol_sigma-70_dom"/>
</dbReference>
<evidence type="ECO:0000256" key="6">
    <source>
        <dbReference type="RuleBase" id="RU000716"/>
    </source>
</evidence>
<evidence type="ECO:0000259" key="8">
    <source>
        <dbReference type="Pfam" id="PF08281"/>
    </source>
</evidence>
<dbReference type="PANTHER" id="PTHR43133">
    <property type="entry name" value="RNA POLYMERASE ECF-TYPE SIGMA FACTO"/>
    <property type="match status" value="1"/>
</dbReference>
<evidence type="ECO:0000313" key="9">
    <source>
        <dbReference type="EMBL" id="PWL16634.1"/>
    </source>
</evidence>
<dbReference type="PROSITE" id="PS01063">
    <property type="entry name" value="SIGMA70_ECF"/>
    <property type="match status" value="1"/>
</dbReference>
<evidence type="ECO:0000313" key="10">
    <source>
        <dbReference type="Proteomes" id="UP000245865"/>
    </source>
</evidence>
<reference evidence="9 10" key="1">
    <citation type="submission" date="2018-05" db="EMBL/GenBank/DDBJ databases">
        <title>Comparative genomic sequence analysis between strain HN4 and CCM 8460T (Falsochrobactrum ovis) will provide more evidence to prove that HN4 is a new species of Falsochrobactrum.</title>
        <authorList>
            <person name="Lyu W."/>
            <person name="Sun L."/>
            <person name="Yao L."/>
        </authorList>
    </citation>
    <scope>NUCLEOTIDE SEQUENCE [LARGE SCALE GENOMIC DNA]</scope>
    <source>
        <strain evidence="9 10">HN4</strain>
    </source>
</reference>
<keyword evidence="10" id="KW-1185">Reference proteome</keyword>
<dbReference type="CDD" id="cd06171">
    <property type="entry name" value="Sigma70_r4"/>
    <property type="match status" value="1"/>
</dbReference>
<dbReference type="InterPro" id="IPR000838">
    <property type="entry name" value="RNA_pol_sigma70_ECF_CS"/>
</dbReference>
<keyword evidence="5 6" id="KW-0804">Transcription</keyword>
<dbReference type="InterPro" id="IPR039425">
    <property type="entry name" value="RNA_pol_sigma-70-like"/>
</dbReference>
<dbReference type="PANTHER" id="PTHR43133:SF25">
    <property type="entry name" value="RNA POLYMERASE SIGMA FACTOR RFAY-RELATED"/>
    <property type="match status" value="1"/>
</dbReference>
<dbReference type="GO" id="GO:0016987">
    <property type="term" value="F:sigma factor activity"/>
    <property type="evidence" value="ECO:0007669"/>
    <property type="project" value="UniProtKB-KW"/>
</dbReference>
<dbReference type="Gene3D" id="1.10.10.10">
    <property type="entry name" value="Winged helix-like DNA-binding domain superfamily/Winged helix DNA-binding domain"/>
    <property type="match status" value="1"/>
</dbReference>
<protein>
    <recommendedName>
        <fullName evidence="6">RNA polymerase sigma factor</fullName>
    </recommendedName>
</protein>
<evidence type="ECO:0000256" key="5">
    <source>
        <dbReference type="ARBA" id="ARBA00023163"/>
    </source>
</evidence>
<dbReference type="Proteomes" id="UP000245865">
    <property type="component" value="Unassembled WGS sequence"/>
</dbReference>
<dbReference type="InterPro" id="IPR013325">
    <property type="entry name" value="RNA_pol_sigma_r2"/>
</dbReference>